<name>A0A1S7RZF5_AGRTU</name>
<reference evidence="1 2" key="1">
    <citation type="submission" date="2016-01" db="EMBL/GenBank/DDBJ databases">
        <authorList>
            <person name="Oliw E.H."/>
        </authorList>
    </citation>
    <scope>NUCLEOTIDE SEQUENCE [LARGE SCALE GENOMIC DNA]</scope>
    <source>
        <strain evidence="1 2">Kerr 14</strain>
    </source>
</reference>
<evidence type="ECO:0000313" key="1">
    <source>
        <dbReference type="EMBL" id="CUX60038.1"/>
    </source>
</evidence>
<gene>
    <name evidence="1" type="ORF">AGR4C_Lc50392</name>
</gene>
<evidence type="ECO:0000313" key="2">
    <source>
        <dbReference type="Proteomes" id="UP000191897"/>
    </source>
</evidence>
<dbReference type="AlphaFoldDB" id="A0A1S7RZF5"/>
<sequence length="116" mass="12624">MGKPAPIGRRRYPVLRQIGHRIPDDAELYTGPLRDADDGDAPQNGAMITTLITGGAPALDQSFRLVKMDCGDGNTAATGNLPDRQAVFKYGIFHSGSCFRTISARKTRKHTEEQPV</sequence>
<dbReference type="EMBL" id="FBWC01000027">
    <property type="protein sequence ID" value="CUX60038.1"/>
    <property type="molecule type" value="Genomic_DNA"/>
</dbReference>
<protein>
    <submittedName>
        <fullName evidence="1">Uncharacterized protein</fullName>
    </submittedName>
</protein>
<organism evidence="1 2">
    <name type="scientific">Agrobacterium tumefaciens str. Kerr 14</name>
    <dbReference type="NCBI Taxonomy" id="1183424"/>
    <lineage>
        <taxon>Bacteria</taxon>
        <taxon>Pseudomonadati</taxon>
        <taxon>Pseudomonadota</taxon>
        <taxon>Alphaproteobacteria</taxon>
        <taxon>Hyphomicrobiales</taxon>
        <taxon>Rhizobiaceae</taxon>
        <taxon>Rhizobium/Agrobacterium group</taxon>
        <taxon>Agrobacterium</taxon>
        <taxon>Agrobacterium tumefaciens complex</taxon>
    </lineage>
</organism>
<dbReference type="Proteomes" id="UP000191897">
    <property type="component" value="Unassembled WGS sequence"/>
</dbReference>
<accession>A0A1S7RZF5</accession>
<proteinExistence type="predicted"/>